<keyword evidence="1" id="KW-0472">Membrane</keyword>
<comment type="caution">
    <text evidence="2">The sequence shown here is derived from an EMBL/GenBank/DDBJ whole genome shotgun (WGS) entry which is preliminary data.</text>
</comment>
<keyword evidence="1" id="KW-1133">Transmembrane helix</keyword>
<evidence type="ECO:0000256" key="1">
    <source>
        <dbReference type="SAM" id="Phobius"/>
    </source>
</evidence>
<feature type="transmembrane region" description="Helical" evidence="1">
    <location>
        <begin position="60"/>
        <end position="86"/>
    </location>
</feature>
<evidence type="ECO:0008006" key="3">
    <source>
        <dbReference type="Google" id="ProtNLM"/>
    </source>
</evidence>
<keyword evidence="1" id="KW-0812">Transmembrane</keyword>
<sequence length="150" mass="15762">MAEPGAPTLPPPPPTRPLGITVLAILEFIFGTLALLLGLAFIALAPMLKSMLSSFPLPAALELLLGVLGLILLVGGTLSLLVGWGLWTGKGWAWWLVVILEALGIASSLASLTLGDPTAIVILLIAALILYYFFKPHVKAYFGVKVGFST</sequence>
<gene>
    <name evidence="2" type="ORF">ENV17_03395</name>
</gene>
<accession>A0A7C4BAU8</accession>
<proteinExistence type="predicted"/>
<feature type="transmembrane region" description="Helical" evidence="1">
    <location>
        <begin position="20"/>
        <end position="48"/>
    </location>
</feature>
<feature type="transmembrane region" description="Helical" evidence="1">
    <location>
        <begin position="92"/>
        <end position="110"/>
    </location>
</feature>
<evidence type="ECO:0000313" key="2">
    <source>
        <dbReference type="EMBL" id="HGI43414.1"/>
    </source>
</evidence>
<dbReference type="AlphaFoldDB" id="A0A7C4BAU8"/>
<protein>
    <recommendedName>
        <fullName evidence="3">DUF2127 domain-containing protein</fullName>
    </recommendedName>
</protein>
<organism evidence="2">
    <name type="scientific">Thermofilum pendens</name>
    <dbReference type="NCBI Taxonomy" id="2269"/>
    <lineage>
        <taxon>Archaea</taxon>
        <taxon>Thermoproteota</taxon>
        <taxon>Thermoprotei</taxon>
        <taxon>Thermofilales</taxon>
        <taxon>Thermofilaceae</taxon>
        <taxon>Thermofilum</taxon>
    </lineage>
</organism>
<dbReference type="EMBL" id="DTFI01000080">
    <property type="protein sequence ID" value="HGI43414.1"/>
    <property type="molecule type" value="Genomic_DNA"/>
</dbReference>
<reference evidence="2" key="1">
    <citation type="journal article" date="2020" name="mSystems">
        <title>Genome- and Community-Level Interaction Insights into Carbon Utilization and Element Cycling Functions of Hydrothermarchaeota in Hydrothermal Sediment.</title>
        <authorList>
            <person name="Zhou Z."/>
            <person name="Liu Y."/>
            <person name="Xu W."/>
            <person name="Pan J."/>
            <person name="Luo Z.H."/>
            <person name="Li M."/>
        </authorList>
    </citation>
    <scope>NUCLEOTIDE SEQUENCE [LARGE SCALE GENOMIC DNA]</scope>
    <source>
        <strain evidence="2">SpSt-735</strain>
    </source>
</reference>
<name>A0A7C4BAU8_THEPE</name>
<feature type="transmembrane region" description="Helical" evidence="1">
    <location>
        <begin position="117"/>
        <end position="134"/>
    </location>
</feature>